<dbReference type="AlphaFoldDB" id="A0A2U8QRZ1"/>
<organism evidence="1 2">
    <name type="scientific">Flavobacterium sediminis</name>
    <dbReference type="NCBI Taxonomy" id="2201181"/>
    <lineage>
        <taxon>Bacteria</taxon>
        <taxon>Pseudomonadati</taxon>
        <taxon>Bacteroidota</taxon>
        <taxon>Flavobacteriia</taxon>
        <taxon>Flavobacteriales</taxon>
        <taxon>Flavobacteriaceae</taxon>
        <taxon>Flavobacterium</taxon>
    </lineage>
</organism>
<proteinExistence type="predicted"/>
<dbReference type="Gene3D" id="3.40.630.30">
    <property type="match status" value="1"/>
</dbReference>
<protein>
    <submittedName>
        <fullName evidence="1">FemAB family protein</fullName>
    </submittedName>
</protein>
<gene>
    <name evidence="1" type="ORF">DI487_01295</name>
</gene>
<sequence>MKIYQVRKYEKESKTLWNEFVKKAKNATFLFDRDFMEYHQDRFEDYSLLVFDAKENVKAVFPANKAGDTVFSHQGLTYGGLVVEKKTKSEEIFTIMDSIVRFLRAQGIITLQMKSLPIIYNSTMSNELDFYFFKSGANCFRKDLNLAFPLKDPELWSKSKWKHYKKTKNIEVRFDNKFNDFWEEILIPRLLQKYNASPVHTLQEIESLASDFPENIKQINAYIDNQIVAGITLFQDTFVVKSQYGATSDLGEKNRALDYLYFTLFEHFRAENKLYFDMGVVTDTSFKEGFNKGLLQQKEELGGVVFCQDYYQLDLQVK</sequence>
<dbReference type="EMBL" id="CP029463">
    <property type="protein sequence ID" value="AWM12636.1"/>
    <property type="molecule type" value="Genomic_DNA"/>
</dbReference>
<dbReference type="Proteomes" id="UP000245429">
    <property type="component" value="Chromosome"/>
</dbReference>
<dbReference type="InterPro" id="IPR016181">
    <property type="entry name" value="Acyl_CoA_acyltransferase"/>
</dbReference>
<evidence type="ECO:0000313" key="2">
    <source>
        <dbReference type="Proteomes" id="UP000245429"/>
    </source>
</evidence>
<dbReference type="OrthoDB" id="9808687at2"/>
<evidence type="ECO:0000313" key="1">
    <source>
        <dbReference type="EMBL" id="AWM12636.1"/>
    </source>
</evidence>
<name>A0A2U8QRZ1_9FLAO</name>
<keyword evidence="2" id="KW-1185">Reference proteome</keyword>
<dbReference type="RefSeq" id="WP_109568045.1">
    <property type="nucleotide sequence ID" value="NZ_CP029463.1"/>
</dbReference>
<reference evidence="1 2" key="1">
    <citation type="submission" date="2018-05" db="EMBL/GenBank/DDBJ databases">
        <title>Flavobacterium sp. MEBiC07310.</title>
        <authorList>
            <person name="Baek K."/>
        </authorList>
    </citation>
    <scope>NUCLEOTIDE SEQUENCE [LARGE SCALE GENOMIC DNA]</scope>
    <source>
        <strain evidence="1 2">MEBiC07310</strain>
    </source>
</reference>
<dbReference type="KEGG" id="fse:DI487_01295"/>
<dbReference type="SUPFAM" id="SSF55729">
    <property type="entry name" value="Acyl-CoA N-acyltransferases (Nat)"/>
    <property type="match status" value="1"/>
</dbReference>
<accession>A0A2U8QRZ1</accession>